<dbReference type="RefSeq" id="WP_038085649.1">
    <property type="nucleotide sequence ID" value="NZ_JMIR01000006.1"/>
</dbReference>
<dbReference type="EMBL" id="JMIR01000006">
    <property type="protein sequence ID" value="KEO84069.1"/>
    <property type="molecule type" value="Genomic_DNA"/>
</dbReference>
<evidence type="ECO:0000313" key="6">
    <source>
        <dbReference type="Proteomes" id="UP000027931"/>
    </source>
</evidence>
<keyword evidence="1 4" id="KW-0963">Cytoplasm</keyword>
<comment type="function">
    <text evidence="4">Acts as an anti-CsrA protein, binds CsrA and prevents it from repressing translation of its target genes, one of which is flagellin. Binds to flagellin and participates in the assembly of the flagellum.</text>
</comment>
<dbReference type="OrthoDB" id="9801235at2"/>
<keyword evidence="3 4" id="KW-0810">Translation regulation</keyword>
<dbReference type="Pfam" id="PF02623">
    <property type="entry name" value="FliW"/>
    <property type="match status" value="1"/>
</dbReference>
<dbReference type="eggNOG" id="COG1699">
    <property type="taxonomic scope" value="Bacteria"/>
</dbReference>
<dbReference type="GO" id="GO:0044780">
    <property type="term" value="P:bacterial-type flagellum assembly"/>
    <property type="evidence" value="ECO:0007669"/>
    <property type="project" value="UniProtKB-UniRule"/>
</dbReference>
<protein>
    <recommendedName>
        <fullName evidence="4">Flagellar assembly factor FliW</fullName>
    </recommendedName>
</protein>
<dbReference type="GO" id="GO:0005737">
    <property type="term" value="C:cytoplasm"/>
    <property type="evidence" value="ECO:0007669"/>
    <property type="project" value="UniProtKB-SubCell"/>
</dbReference>
<dbReference type="PANTHER" id="PTHR39190:SF1">
    <property type="entry name" value="FLAGELLAR ASSEMBLY FACTOR FLIW"/>
    <property type="match status" value="1"/>
</dbReference>
<evidence type="ECO:0000256" key="3">
    <source>
        <dbReference type="ARBA" id="ARBA00022845"/>
    </source>
</evidence>
<gene>
    <name evidence="4" type="primary">fliW</name>
    <name evidence="5" type="ORF">EL26_06290</name>
</gene>
<dbReference type="InterPro" id="IPR003775">
    <property type="entry name" value="Flagellar_assembly_factor_FliW"/>
</dbReference>
<dbReference type="STRING" id="1157490.EL26_06290"/>
<organism evidence="5 6">
    <name type="scientific">Tumebacillus flagellatus</name>
    <dbReference type="NCBI Taxonomy" id="1157490"/>
    <lineage>
        <taxon>Bacteria</taxon>
        <taxon>Bacillati</taxon>
        <taxon>Bacillota</taxon>
        <taxon>Bacilli</taxon>
        <taxon>Bacillales</taxon>
        <taxon>Alicyclobacillaceae</taxon>
        <taxon>Tumebacillus</taxon>
    </lineage>
</organism>
<dbReference type="HAMAP" id="MF_01185">
    <property type="entry name" value="FliW"/>
    <property type="match status" value="1"/>
</dbReference>
<accession>A0A074LSH4</accession>
<dbReference type="InterPro" id="IPR024046">
    <property type="entry name" value="Flagellar_assmbl_FliW_dom_sf"/>
</dbReference>
<dbReference type="Proteomes" id="UP000027931">
    <property type="component" value="Unassembled WGS sequence"/>
</dbReference>
<dbReference type="GO" id="GO:0006417">
    <property type="term" value="P:regulation of translation"/>
    <property type="evidence" value="ECO:0007669"/>
    <property type="project" value="UniProtKB-KW"/>
</dbReference>
<dbReference type="AlphaFoldDB" id="A0A074LSH4"/>
<evidence type="ECO:0000256" key="1">
    <source>
        <dbReference type="ARBA" id="ARBA00022490"/>
    </source>
</evidence>
<evidence type="ECO:0000256" key="4">
    <source>
        <dbReference type="HAMAP-Rule" id="MF_01185"/>
    </source>
</evidence>
<proteinExistence type="inferred from homology"/>
<comment type="subunit">
    <text evidence="4">Interacts with translational regulator CsrA and flagellin(s).</text>
</comment>
<comment type="caution">
    <text evidence="5">The sequence shown here is derived from an EMBL/GenBank/DDBJ whole genome shotgun (WGS) entry which is preliminary data.</text>
</comment>
<sequence length="145" mass="16355">MVIQSHRLGSVDVEETAVFAFPKPLLGFERHEQFALIRPDAATPFAYLQAIDNPSVSFLLADPFAFDSSYEFELPEEEIERLSNVKPEELAVWVTVSARESLRDATMNLLAPLVFNTAQQVASQVVLHNSSYKTKVPMFPRPEEE</sequence>
<comment type="similarity">
    <text evidence="4">Belongs to the FliW family.</text>
</comment>
<comment type="subcellular location">
    <subcellularLocation>
        <location evidence="4">Cytoplasm</location>
    </subcellularLocation>
</comment>
<keyword evidence="6" id="KW-1185">Reference proteome</keyword>
<dbReference type="Gene3D" id="2.30.290.10">
    <property type="entry name" value="BH3618-like"/>
    <property type="match status" value="1"/>
</dbReference>
<dbReference type="SUPFAM" id="SSF141457">
    <property type="entry name" value="BH3618-like"/>
    <property type="match status" value="1"/>
</dbReference>
<keyword evidence="2 4" id="KW-1005">Bacterial flagellum biogenesis</keyword>
<reference evidence="5 6" key="1">
    <citation type="journal article" date="2013" name="Int. J. Syst. Evol. Microbiol.">
        <title>Tumebacillus flagellatus sp. nov., an alpha-amylase/pullulanase-producing bacterium isolated from cassava wastewater.</title>
        <authorList>
            <person name="Wang Q."/>
            <person name="Xie N."/>
            <person name="Qin Y."/>
            <person name="Shen N."/>
            <person name="Zhu J."/>
            <person name="Mi H."/>
            <person name="Huang R."/>
        </authorList>
    </citation>
    <scope>NUCLEOTIDE SEQUENCE [LARGE SCALE GENOMIC DNA]</scope>
    <source>
        <strain evidence="5 6">GST4</strain>
    </source>
</reference>
<evidence type="ECO:0000313" key="5">
    <source>
        <dbReference type="EMBL" id="KEO84069.1"/>
    </source>
</evidence>
<name>A0A074LSH4_9BACL</name>
<keyword evidence="4" id="KW-0143">Chaperone</keyword>
<evidence type="ECO:0000256" key="2">
    <source>
        <dbReference type="ARBA" id="ARBA00022795"/>
    </source>
</evidence>
<dbReference type="PANTHER" id="PTHR39190">
    <property type="entry name" value="FLAGELLAR ASSEMBLY FACTOR FLIW"/>
    <property type="match status" value="1"/>
</dbReference>